<feature type="domain" description="Rhodanese" evidence="1">
    <location>
        <begin position="24"/>
        <end position="96"/>
    </location>
</feature>
<dbReference type="PANTHER" id="PTHR43031:SF1">
    <property type="entry name" value="PYRIDINE NUCLEOTIDE-DISULPHIDE OXIDOREDUCTASE"/>
    <property type="match status" value="1"/>
</dbReference>
<evidence type="ECO:0000313" key="3">
    <source>
        <dbReference type="Proteomes" id="UP000000602"/>
    </source>
</evidence>
<sequence>MDLQFFAEGKHGVTLNMAADCLENSEDAVFLDVRTEEEAGFVRFKNVLHIPLNQLPDRLGELPQNQPIIVFCTSVVRASMAAFYLRAEGITAVRTLLASSEEMVKLFSSSRVFSRKTSTNQQQCN</sequence>
<dbReference type="SMART" id="SM00450">
    <property type="entry name" value="RHOD"/>
    <property type="match status" value="1"/>
</dbReference>
<dbReference type="PROSITE" id="PS50206">
    <property type="entry name" value="RHODANESE_3"/>
    <property type="match status" value="1"/>
</dbReference>
<dbReference type="SUPFAM" id="SSF52821">
    <property type="entry name" value="Rhodanese/Cell cycle control phosphatase"/>
    <property type="match status" value="1"/>
</dbReference>
<dbReference type="PANTHER" id="PTHR43031">
    <property type="entry name" value="FAD-DEPENDENT OXIDOREDUCTASE"/>
    <property type="match status" value="1"/>
</dbReference>
<dbReference type="EMBL" id="CR522870">
    <property type="protein sequence ID" value="CAG36859.1"/>
    <property type="molecule type" value="Genomic_DNA"/>
</dbReference>
<dbReference type="STRING" id="177439.DP2130"/>
<reference evidence="3" key="1">
    <citation type="journal article" date="2004" name="Environ. Microbiol.">
        <title>The genome of Desulfotalea psychrophila, a sulfate-reducing bacterium from permanently cold Arctic sediments.</title>
        <authorList>
            <person name="Rabus R."/>
            <person name="Ruepp A."/>
            <person name="Frickey T."/>
            <person name="Rattei T."/>
            <person name="Fartmann B."/>
            <person name="Stark M."/>
            <person name="Bauer M."/>
            <person name="Zibat A."/>
            <person name="Lombardot T."/>
            <person name="Becker I."/>
            <person name="Amann J."/>
            <person name="Gellner K."/>
            <person name="Teeling H."/>
            <person name="Leuschner W.D."/>
            <person name="Gloeckner F.-O."/>
            <person name="Lupas A.N."/>
            <person name="Amann R."/>
            <person name="Klenk H.-P."/>
        </authorList>
    </citation>
    <scope>NUCLEOTIDE SEQUENCE [LARGE SCALE GENOMIC DNA]</scope>
    <source>
        <strain evidence="3">DSM 12343 / LSv54</strain>
    </source>
</reference>
<dbReference type="AlphaFoldDB" id="Q6ALB6"/>
<dbReference type="InterPro" id="IPR036873">
    <property type="entry name" value="Rhodanese-like_dom_sf"/>
</dbReference>
<name>Q6ALB6_DESPS</name>
<gene>
    <name evidence="2" type="ordered locus">DP2130</name>
</gene>
<dbReference type="HOGENOM" id="CLU_089574_11_0_7"/>
<evidence type="ECO:0000259" key="1">
    <source>
        <dbReference type="PROSITE" id="PS50206"/>
    </source>
</evidence>
<keyword evidence="3" id="KW-1185">Reference proteome</keyword>
<dbReference type="Pfam" id="PF00581">
    <property type="entry name" value="Rhodanese"/>
    <property type="match status" value="1"/>
</dbReference>
<accession>Q6ALB6</accession>
<evidence type="ECO:0000313" key="2">
    <source>
        <dbReference type="EMBL" id="CAG36859.1"/>
    </source>
</evidence>
<proteinExistence type="predicted"/>
<protein>
    <recommendedName>
        <fullName evidence="1">Rhodanese domain-containing protein</fullName>
    </recommendedName>
</protein>
<dbReference type="CDD" id="cd00158">
    <property type="entry name" value="RHOD"/>
    <property type="match status" value="1"/>
</dbReference>
<dbReference type="KEGG" id="dps:DP2130"/>
<dbReference type="InterPro" id="IPR050229">
    <property type="entry name" value="GlpE_sulfurtransferase"/>
</dbReference>
<dbReference type="InterPro" id="IPR001763">
    <property type="entry name" value="Rhodanese-like_dom"/>
</dbReference>
<organism evidence="2 3">
    <name type="scientific">Desulfotalea psychrophila (strain LSv54 / DSM 12343)</name>
    <dbReference type="NCBI Taxonomy" id="177439"/>
    <lineage>
        <taxon>Bacteria</taxon>
        <taxon>Pseudomonadati</taxon>
        <taxon>Thermodesulfobacteriota</taxon>
        <taxon>Desulfobulbia</taxon>
        <taxon>Desulfobulbales</taxon>
        <taxon>Desulfocapsaceae</taxon>
        <taxon>Desulfotalea</taxon>
    </lineage>
</organism>
<dbReference type="eggNOG" id="COG0607">
    <property type="taxonomic scope" value="Bacteria"/>
</dbReference>
<dbReference type="Gene3D" id="3.40.250.10">
    <property type="entry name" value="Rhodanese-like domain"/>
    <property type="match status" value="1"/>
</dbReference>
<dbReference type="Proteomes" id="UP000000602">
    <property type="component" value="Chromosome"/>
</dbReference>